<name>A0A7X2TPG5_9SPIO</name>
<protein>
    <submittedName>
        <fullName evidence="9">Carbohydrate ABC transporter permease</fullName>
    </submittedName>
</protein>
<dbReference type="PANTHER" id="PTHR43744">
    <property type="entry name" value="ABC TRANSPORTER PERMEASE PROTEIN MG189-RELATED-RELATED"/>
    <property type="match status" value="1"/>
</dbReference>
<dbReference type="SUPFAM" id="SSF161098">
    <property type="entry name" value="MetI-like"/>
    <property type="match status" value="1"/>
</dbReference>
<keyword evidence="3" id="KW-1003">Cell membrane</keyword>
<keyword evidence="10" id="KW-1185">Reference proteome</keyword>
<evidence type="ECO:0000259" key="8">
    <source>
        <dbReference type="PROSITE" id="PS50928"/>
    </source>
</evidence>
<sequence length="292" mass="32375">MKVKYTVGEQIFHAFVVLVTILLSLAVIIPLMSIVFASFSDPFEVMKHSGIYWHPIKFSLYSYQMVFQDKSIITGYLNTIFVVVVGTSINLVLTIISAYVLSRKGPMFVKFFTLMIVFTMYFQGGTIPTYIIVDKLGLVGSRWALILPSAVNTFNLVVLRTAMAAVPESLPESAMIDGAGHATILTYIMVPVTKASIAVITLYYAVSHWNSWFPAMIYLRKKSMYPLQLILRTILVQDDTSTMSSGSMEALALSSDSVKYATIVVATLPILLIYPLLQKYFVKGVMVGAVKG</sequence>
<dbReference type="AlphaFoldDB" id="A0A7X2TPG5"/>
<keyword evidence="2" id="KW-0813">Transport</keyword>
<gene>
    <name evidence="9" type="ORF">FYJ80_01295</name>
</gene>
<organism evidence="9 10">
    <name type="scientific">Bullifex porci</name>
    <dbReference type="NCBI Taxonomy" id="2606638"/>
    <lineage>
        <taxon>Bacteria</taxon>
        <taxon>Pseudomonadati</taxon>
        <taxon>Spirochaetota</taxon>
        <taxon>Spirochaetia</taxon>
        <taxon>Spirochaetales</taxon>
        <taxon>Spirochaetaceae</taxon>
        <taxon>Bullifex</taxon>
    </lineage>
</organism>
<comment type="subcellular location">
    <subcellularLocation>
        <location evidence="1">Cell membrane</location>
        <topology evidence="1">Multi-pass membrane protein</topology>
    </subcellularLocation>
</comment>
<dbReference type="Proteomes" id="UP000460549">
    <property type="component" value="Unassembled WGS sequence"/>
</dbReference>
<comment type="caution">
    <text evidence="9">The sequence shown here is derived from an EMBL/GenBank/DDBJ whole genome shotgun (WGS) entry which is preliminary data.</text>
</comment>
<evidence type="ECO:0000313" key="9">
    <source>
        <dbReference type="EMBL" id="MSU05421.1"/>
    </source>
</evidence>
<keyword evidence="5 7" id="KW-1133">Transmembrane helix</keyword>
<dbReference type="RefSeq" id="WP_154424323.1">
    <property type="nucleotide sequence ID" value="NZ_JAQYGB010000080.1"/>
</dbReference>
<accession>A0A7X2TPG5</accession>
<feature type="transmembrane region" description="Helical" evidence="7">
    <location>
        <begin position="258"/>
        <end position="277"/>
    </location>
</feature>
<dbReference type="EMBL" id="VUNN01000002">
    <property type="protein sequence ID" value="MSU05421.1"/>
    <property type="molecule type" value="Genomic_DNA"/>
</dbReference>
<evidence type="ECO:0000256" key="6">
    <source>
        <dbReference type="ARBA" id="ARBA00023136"/>
    </source>
</evidence>
<dbReference type="InterPro" id="IPR035906">
    <property type="entry name" value="MetI-like_sf"/>
</dbReference>
<evidence type="ECO:0000256" key="2">
    <source>
        <dbReference type="ARBA" id="ARBA00022448"/>
    </source>
</evidence>
<dbReference type="CDD" id="cd06261">
    <property type="entry name" value="TM_PBP2"/>
    <property type="match status" value="1"/>
</dbReference>
<evidence type="ECO:0000256" key="7">
    <source>
        <dbReference type="SAM" id="Phobius"/>
    </source>
</evidence>
<evidence type="ECO:0000256" key="1">
    <source>
        <dbReference type="ARBA" id="ARBA00004651"/>
    </source>
</evidence>
<dbReference type="PANTHER" id="PTHR43744:SF9">
    <property type="entry name" value="POLYGALACTURONAN_RHAMNOGALACTURONAN TRANSPORT SYSTEM PERMEASE PROTEIN YTCP"/>
    <property type="match status" value="1"/>
</dbReference>
<evidence type="ECO:0000313" key="10">
    <source>
        <dbReference type="Proteomes" id="UP000460549"/>
    </source>
</evidence>
<feature type="domain" description="ABC transmembrane type-1" evidence="8">
    <location>
        <begin position="76"/>
        <end position="277"/>
    </location>
</feature>
<evidence type="ECO:0000256" key="4">
    <source>
        <dbReference type="ARBA" id="ARBA00022692"/>
    </source>
</evidence>
<evidence type="ECO:0000256" key="3">
    <source>
        <dbReference type="ARBA" id="ARBA00022475"/>
    </source>
</evidence>
<evidence type="ECO:0000256" key="5">
    <source>
        <dbReference type="ARBA" id="ARBA00022989"/>
    </source>
</evidence>
<keyword evidence="6 7" id="KW-0472">Membrane</keyword>
<feature type="transmembrane region" description="Helical" evidence="7">
    <location>
        <begin position="184"/>
        <end position="206"/>
    </location>
</feature>
<dbReference type="Gene3D" id="1.10.3720.10">
    <property type="entry name" value="MetI-like"/>
    <property type="match status" value="1"/>
</dbReference>
<dbReference type="InterPro" id="IPR000515">
    <property type="entry name" value="MetI-like"/>
</dbReference>
<proteinExistence type="predicted"/>
<dbReference type="GO" id="GO:0005886">
    <property type="term" value="C:plasma membrane"/>
    <property type="evidence" value="ECO:0007669"/>
    <property type="project" value="UniProtKB-SubCell"/>
</dbReference>
<reference evidence="9 10" key="1">
    <citation type="submission" date="2019-08" db="EMBL/GenBank/DDBJ databases">
        <title>In-depth cultivation of the pig gut microbiome towards novel bacterial diversity and tailored functional studies.</title>
        <authorList>
            <person name="Wylensek D."/>
            <person name="Hitch T.C.A."/>
            <person name="Clavel T."/>
        </authorList>
    </citation>
    <scope>NUCLEOTIDE SEQUENCE [LARGE SCALE GENOMIC DNA]</scope>
    <source>
        <strain evidence="9 10">NM-380-WT-3C1</strain>
    </source>
</reference>
<feature type="transmembrane region" description="Helical" evidence="7">
    <location>
        <begin position="108"/>
        <end position="131"/>
    </location>
</feature>
<dbReference type="PROSITE" id="PS50928">
    <property type="entry name" value="ABC_TM1"/>
    <property type="match status" value="1"/>
</dbReference>
<feature type="transmembrane region" description="Helical" evidence="7">
    <location>
        <begin position="12"/>
        <end position="39"/>
    </location>
</feature>
<keyword evidence="4 7" id="KW-0812">Transmembrane</keyword>
<feature type="transmembrane region" description="Helical" evidence="7">
    <location>
        <begin position="75"/>
        <end position="101"/>
    </location>
</feature>
<dbReference type="GO" id="GO:0055085">
    <property type="term" value="P:transmembrane transport"/>
    <property type="evidence" value="ECO:0007669"/>
    <property type="project" value="InterPro"/>
</dbReference>